<feature type="transmembrane region" description="Helical" evidence="6">
    <location>
        <begin position="121"/>
        <end position="140"/>
    </location>
</feature>
<evidence type="ECO:0000256" key="4">
    <source>
        <dbReference type="ARBA" id="ARBA00022989"/>
    </source>
</evidence>
<evidence type="ECO:0000259" key="7">
    <source>
        <dbReference type="Pfam" id="PF10035"/>
    </source>
</evidence>
<keyword evidence="5 6" id="KW-0472">Membrane</keyword>
<dbReference type="Gene3D" id="3.30.70.120">
    <property type="match status" value="1"/>
</dbReference>
<comment type="subcellular location">
    <subcellularLocation>
        <location evidence="1">Cell membrane</location>
        <topology evidence="1">Multi-pass membrane protein</topology>
    </subcellularLocation>
</comment>
<keyword evidence="2" id="KW-1003">Cell membrane</keyword>
<evidence type="ECO:0000256" key="6">
    <source>
        <dbReference type="SAM" id="Phobius"/>
    </source>
</evidence>
<feature type="transmembrane region" description="Helical" evidence="6">
    <location>
        <begin position="61"/>
        <end position="82"/>
    </location>
</feature>
<dbReference type="InterPro" id="IPR019264">
    <property type="entry name" value="DUF2179"/>
</dbReference>
<evidence type="ECO:0000256" key="5">
    <source>
        <dbReference type="ARBA" id="ARBA00023136"/>
    </source>
</evidence>
<proteinExistence type="predicted"/>
<dbReference type="KEGG" id="fro:AALO17_02820"/>
<dbReference type="InterPro" id="IPR003740">
    <property type="entry name" value="YitT"/>
</dbReference>
<evidence type="ECO:0000313" key="9">
    <source>
        <dbReference type="EMBL" id="OLU45428.1"/>
    </source>
</evidence>
<dbReference type="Pfam" id="PF02588">
    <property type="entry name" value="YitT_membrane"/>
    <property type="match status" value="1"/>
</dbReference>
<keyword evidence="10" id="KW-1185">Reference proteome</keyword>
<reference evidence="9 11" key="2">
    <citation type="submission" date="2016-11" db="EMBL/GenBank/DDBJ databases">
        <title>Description of two novel members of the family Erysipelotrichaceae: Ileibacterium lipovorans gen. nov., sp. nov. and Dubosiella newyorkensis, gen. nov., sp. nov.</title>
        <authorList>
            <person name="Cox L.M."/>
            <person name="Sohn J."/>
            <person name="Tyrrell K.L."/>
            <person name="Citron D.M."/>
            <person name="Lawson P.A."/>
            <person name="Patel N.B."/>
            <person name="Iizumi T."/>
            <person name="Perez-Perez G.I."/>
            <person name="Goldstein E.J."/>
            <person name="Blaser M.J."/>
        </authorList>
    </citation>
    <scope>NUCLEOTIDE SEQUENCE [LARGE SCALE GENOMIC DNA]</scope>
    <source>
        <strain evidence="9 11">NYU-BL-K8</strain>
    </source>
</reference>
<keyword evidence="4 6" id="KW-1133">Transmembrane helix</keyword>
<keyword evidence="3 6" id="KW-0812">Transmembrane</keyword>
<feature type="transmembrane region" description="Helical" evidence="6">
    <location>
        <begin position="94"/>
        <end position="115"/>
    </location>
</feature>
<dbReference type="InterPro" id="IPR015867">
    <property type="entry name" value="N-reg_PII/ATP_PRibTrfase_C"/>
</dbReference>
<dbReference type="PIRSF" id="PIRSF006483">
    <property type="entry name" value="Membrane_protein_YitT"/>
    <property type="match status" value="1"/>
</dbReference>
<gene>
    <name evidence="8" type="ORF">AALO17_02820</name>
    <name evidence="9" type="ORF">BO223_04855</name>
</gene>
<feature type="domain" description="DUF2179" evidence="7">
    <location>
        <begin position="234"/>
        <end position="288"/>
    </location>
</feature>
<dbReference type="RefSeq" id="WP_067554497.1">
    <property type="nucleotide sequence ID" value="NZ_CP011391.1"/>
</dbReference>
<dbReference type="GeneID" id="78477159"/>
<dbReference type="Pfam" id="PF10035">
    <property type="entry name" value="DUF2179"/>
    <property type="match status" value="1"/>
</dbReference>
<dbReference type="STRING" id="1702221.AALO17_02820"/>
<evidence type="ECO:0000313" key="11">
    <source>
        <dbReference type="Proteomes" id="UP000186758"/>
    </source>
</evidence>
<dbReference type="OrthoDB" id="9779786at2"/>
<dbReference type="PANTHER" id="PTHR33545:SF5">
    <property type="entry name" value="UPF0750 MEMBRANE PROTEIN YITT"/>
    <property type="match status" value="1"/>
</dbReference>
<dbReference type="Proteomes" id="UP000186758">
    <property type="component" value="Unassembled WGS sequence"/>
</dbReference>
<dbReference type="AlphaFoldDB" id="A0A140DRY9"/>
<accession>A0A140DRY9</accession>
<dbReference type="GO" id="GO:0005886">
    <property type="term" value="C:plasma membrane"/>
    <property type="evidence" value="ECO:0007669"/>
    <property type="project" value="UniProtKB-SubCell"/>
</dbReference>
<sequence length="296" mass="33720">MILEQFLSPQGIRDKRMRFVASLLMIVASSLLQTYVIQTFMDPCDLLSSGFTGVAILLNRIAGLVGFDFSTSLGILLLNIPAAMFCAGKISKRFVFLSCVQFTLTSLFLEVLHFPPLFDEMILNVIFGGFLYGFVSVIALKADGSTGGTDFIAMYVSERFHRGIWEYVFAFNVLILLIFGSMFGWAAAGYSILFQLISTQTISRYYHRYSQILVEITTKDPEQVAKQFKTYFRHGMTVIPAYGAYSQSNFFLCKSIVSSYEEREVIGRIREVDPECITYTHKVDHFYGRFYRRPIE</sequence>
<dbReference type="EMBL" id="MPJZ01000050">
    <property type="protein sequence ID" value="OLU45428.1"/>
    <property type="molecule type" value="Genomic_DNA"/>
</dbReference>
<evidence type="ECO:0000313" key="8">
    <source>
        <dbReference type="EMBL" id="AMK53416.1"/>
    </source>
</evidence>
<protein>
    <recommendedName>
        <fullName evidence="7">DUF2179 domain-containing protein</fullName>
    </recommendedName>
</protein>
<dbReference type="Proteomes" id="UP000069771">
    <property type="component" value="Chromosome"/>
</dbReference>
<dbReference type="EMBL" id="CP011391">
    <property type="protein sequence ID" value="AMK53416.1"/>
    <property type="molecule type" value="Genomic_DNA"/>
</dbReference>
<evidence type="ECO:0000256" key="2">
    <source>
        <dbReference type="ARBA" id="ARBA00022475"/>
    </source>
</evidence>
<name>A0A140DRY9_9FIRM</name>
<organism evidence="8 10">
    <name type="scientific">Faecalibaculum rodentium</name>
    <dbReference type="NCBI Taxonomy" id="1702221"/>
    <lineage>
        <taxon>Bacteria</taxon>
        <taxon>Bacillati</taxon>
        <taxon>Bacillota</taxon>
        <taxon>Erysipelotrichia</taxon>
        <taxon>Erysipelotrichales</taxon>
        <taxon>Erysipelotrichaceae</taxon>
        <taxon>Faecalibaculum</taxon>
    </lineage>
</organism>
<evidence type="ECO:0000256" key="1">
    <source>
        <dbReference type="ARBA" id="ARBA00004651"/>
    </source>
</evidence>
<dbReference type="PANTHER" id="PTHR33545">
    <property type="entry name" value="UPF0750 MEMBRANE PROTEIN YITT-RELATED"/>
    <property type="match status" value="1"/>
</dbReference>
<evidence type="ECO:0000256" key="3">
    <source>
        <dbReference type="ARBA" id="ARBA00022692"/>
    </source>
</evidence>
<reference evidence="8 10" key="1">
    <citation type="journal article" date="2016" name="Gut Pathog.">
        <title>Whole genome sequencing of "Faecalibaculum rodentium" ALO17, isolated from C57BL/6J laboratory mouse feces.</title>
        <authorList>
            <person name="Lim S."/>
            <person name="Chang D.H."/>
            <person name="Ahn S."/>
            <person name="Kim B.C."/>
        </authorList>
    </citation>
    <scope>NUCLEOTIDE SEQUENCE [LARGE SCALE GENOMIC DNA]</scope>
    <source>
        <strain evidence="8 10">Alo17</strain>
    </source>
</reference>
<dbReference type="InterPro" id="IPR051461">
    <property type="entry name" value="UPF0750_membrane"/>
</dbReference>
<feature type="transmembrane region" description="Helical" evidence="6">
    <location>
        <begin position="20"/>
        <end position="41"/>
    </location>
</feature>
<feature type="transmembrane region" description="Helical" evidence="6">
    <location>
        <begin position="167"/>
        <end position="193"/>
    </location>
</feature>
<dbReference type="PATRIC" id="fig|1702221.3.peg.267"/>
<evidence type="ECO:0000313" key="10">
    <source>
        <dbReference type="Proteomes" id="UP000069771"/>
    </source>
</evidence>